<evidence type="ECO:0000313" key="1">
    <source>
        <dbReference type="EMBL" id="OQU89594.1"/>
    </source>
</evidence>
<accession>A0A1W0W5A5</accession>
<proteinExistence type="predicted"/>
<dbReference type="PANTHER" id="PTHR36478">
    <property type="entry name" value="OS04G0614237 PROTEIN-RELATED"/>
    <property type="match status" value="1"/>
</dbReference>
<sequence>MASSSADGGLAPAVLGHGERAAAAVSGQGGREAAAVSGHDWREAAAVSGDGEAAVSRKRKQCDYENILDYPCTERLRWRRLLAFLRENCYNQIYHAAKNKLGVFSDLEDVVERVRKGQFQEACDHLWTFAPIRYLNSKAEVLTLFLYYLMAVSRFAEGNTAKEGVVREWFRKLYKYPTLLSKYPCLATLVADVLSLRTVRVWNSLNWQVVRNKAAEMVKEMVSEIPELKEQTRYPRFQNELYDVMPIRCSFRPRRQVKKAGKKQAIDLAMFYLETKKRLAPSAQMDYHDSAELPRNKSGLVLIKLFETVLQAGQRMVLKQGHPPEYLSRGVAAHACKSIPGHTMIEKGHQSEHASNQVFPFEAAHAYKSVAERMKIEQGHGLGHASNKGSDARPW</sequence>
<reference evidence="2" key="2">
    <citation type="journal article" date="2018" name="Plant J.">
        <title>The Sorghum bicolor reference genome: improved assembly, gene annotations, a transcriptome atlas, and signatures of genome organization.</title>
        <authorList>
            <person name="McCormick R.F."/>
            <person name="Truong S.K."/>
            <person name="Sreedasyam A."/>
            <person name="Jenkins J."/>
            <person name="Shu S."/>
            <person name="Sims D."/>
            <person name="Kennedy M."/>
            <person name="Amirebrahimi M."/>
            <person name="Weers B.D."/>
            <person name="McKinley B."/>
            <person name="Mattison A."/>
            <person name="Morishige D.T."/>
            <person name="Grimwood J."/>
            <person name="Schmutz J."/>
            <person name="Mullet J.E."/>
        </authorList>
    </citation>
    <scope>NUCLEOTIDE SEQUENCE [LARGE SCALE GENOMIC DNA]</scope>
    <source>
        <strain evidence="2">cv. BTx623</strain>
    </source>
</reference>
<dbReference type="OMA" id="HYLMAIH"/>
<dbReference type="Proteomes" id="UP000000768">
    <property type="component" value="Chromosome 2"/>
</dbReference>
<gene>
    <name evidence="1" type="ORF">SORBI_3002G220100</name>
</gene>
<organism evidence="1 2">
    <name type="scientific">Sorghum bicolor</name>
    <name type="common">Sorghum</name>
    <name type="synonym">Sorghum vulgare</name>
    <dbReference type="NCBI Taxonomy" id="4558"/>
    <lineage>
        <taxon>Eukaryota</taxon>
        <taxon>Viridiplantae</taxon>
        <taxon>Streptophyta</taxon>
        <taxon>Embryophyta</taxon>
        <taxon>Tracheophyta</taxon>
        <taxon>Spermatophyta</taxon>
        <taxon>Magnoliopsida</taxon>
        <taxon>Liliopsida</taxon>
        <taxon>Poales</taxon>
        <taxon>Poaceae</taxon>
        <taxon>PACMAD clade</taxon>
        <taxon>Panicoideae</taxon>
        <taxon>Andropogonodae</taxon>
        <taxon>Andropogoneae</taxon>
        <taxon>Sorghinae</taxon>
        <taxon>Sorghum</taxon>
    </lineage>
</organism>
<dbReference type="ExpressionAtlas" id="A0A1W0W5A5">
    <property type="expression patterns" value="baseline"/>
</dbReference>
<evidence type="ECO:0000313" key="2">
    <source>
        <dbReference type="Proteomes" id="UP000000768"/>
    </source>
</evidence>
<name>A0A1W0W5A5_SORBI</name>
<dbReference type="PANTHER" id="PTHR36478:SF23">
    <property type="match status" value="1"/>
</dbReference>
<dbReference type="AlphaFoldDB" id="A0A1W0W5A5"/>
<protein>
    <submittedName>
        <fullName evidence="1">Uncharacterized protein</fullName>
    </submittedName>
</protein>
<keyword evidence="2" id="KW-1185">Reference proteome</keyword>
<dbReference type="Gramene" id="OQU89594">
    <property type="protein sequence ID" value="OQU89594"/>
    <property type="gene ID" value="SORBI_3002G220100"/>
</dbReference>
<dbReference type="EMBL" id="CM000761">
    <property type="protein sequence ID" value="OQU89594.1"/>
    <property type="molecule type" value="Genomic_DNA"/>
</dbReference>
<reference evidence="1 2" key="1">
    <citation type="journal article" date="2009" name="Nature">
        <title>The Sorghum bicolor genome and the diversification of grasses.</title>
        <authorList>
            <person name="Paterson A.H."/>
            <person name="Bowers J.E."/>
            <person name="Bruggmann R."/>
            <person name="Dubchak I."/>
            <person name="Grimwood J."/>
            <person name="Gundlach H."/>
            <person name="Haberer G."/>
            <person name="Hellsten U."/>
            <person name="Mitros T."/>
            <person name="Poliakov A."/>
            <person name="Schmutz J."/>
            <person name="Spannagl M."/>
            <person name="Tang H."/>
            <person name="Wang X."/>
            <person name="Wicker T."/>
            <person name="Bharti A.K."/>
            <person name="Chapman J."/>
            <person name="Feltus F.A."/>
            <person name="Gowik U."/>
            <person name="Grigoriev I.V."/>
            <person name="Lyons E."/>
            <person name="Maher C.A."/>
            <person name="Martis M."/>
            <person name="Narechania A."/>
            <person name="Otillar R.P."/>
            <person name="Penning B.W."/>
            <person name="Salamov A.A."/>
            <person name="Wang Y."/>
            <person name="Zhang L."/>
            <person name="Carpita N.C."/>
            <person name="Freeling M."/>
            <person name="Gingle A.R."/>
            <person name="Hash C.T."/>
            <person name="Keller B."/>
            <person name="Klein P."/>
            <person name="Kresovich S."/>
            <person name="McCann M.C."/>
            <person name="Ming R."/>
            <person name="Peterson D.G."/>
            <person name="Mehboob-ur-Rahman"/>
            <person name="Ware D."/>
            <person name="Westhoff P."/>
            <person name="Mayer K.F."/>
            <person name="Messing J."/>
            <person name="Rokhsar D.S."/>
        </authorList>
    </citation>
    <scope>NUCLEOTIDE SEQUENCE [LARGE SCALE GENOMIC DNA]</scope>
    <source>
        <strain evidence="2">cv. BTx623</strain>
    </source>
</reference>